<name>A0A6M3LZC9_9ZZZZ</name>
<sequence length="282" mass="30268">MAIKTFYSSPADNNRKTDVIPGTGDWYIQELLYIGSGVYANASAGTSTLTPATSPAWTDGELVSTVAQNLIIYDANSKACAGKVTSNGATFVQFNETAMLLEEDETTAATLTPGATYNFYVLTPSAVTGQTYGPYFGYAEGVDVAVTDEIMKFYSGFPERQEFSDLKRREGTITGGHVNLANVDIAKAILGGIAYGKNTTGYESIGVGSSPTRGTYRLAIKQQDRNADTNWMIIRQVQFSSNGSIMGDAASGHKMINFNGDILADGFYPVGADLIWKKRIIA</sequence>
<proteinExistence type="predicted"/>
<evidence type="ECO:0000313" key="2">
    <source>
        <dbReference type="EMBL" id="QJB04630.1"/>
    </source>
</evidence>
<organism evidence="1">
    <name type="scientific">viral metagenome</name>
    <dbReference type="NCBI Taxonomy" id="1070528"/>
    <lineage>
        <taxon>unclassified sequences</taxon>
        <taxon>metagenomes</taxon>
        <taxon>organismal metagenomes</taxon>
    </lineage>
</organism>
<evidence type="ECO:0000313" key="1">
    <source>
        <dbReference type="EMBL" id="QJB00741.1"/>
    </source>
</evidence>
<dbReference type="AlphaFoldDB" id="A0A6M3LZC9"/>
<protein>
    <submittedName>
        <fullName evidence="1">Uncharacterized protein</fullName>
    </submittedName>
</protein>
<reference evidence="1" key="1">
    <citation type="submission" date="2020-03" db="EMBL/GenBank/DDBJ databases">
        <title>The deep terrestrial virosphere.</title>
        <authorList>
            <person name="Holmfeldt K."/>
            <person name="Nilsson E."/>
            <person name="Simone D."/>
            <person name="Lopez-Fernandez M."/>
            <person name="Wu X."/>
            <person name="de Brujin I."/>
            <person name="Lundin D."/>
            <person name="Andersson A."/>
            <person name="Bertilsson S."/>
            <person name="Dopson M."/>
        </authorList>
    </citation>
    <scope>NUCLEOTIDE SEQUENCE</scope>
    <source>
        <strain evidence="1">MM171A00291</strain>
        <strain evidence="2">MM171B00223</strain>
    </source>
</reference>
<dbReference type="EMBL" id="MT143887">
    <property type="protein sequence ID" value="QJB04630.1"/>
    <property type="molecule type" value="Genomic_DNA"/>
</dbReference>
<accession>A0A6M3LZC9</accession>
<gene>
    <name evidence="1" type="ORF">MM171A00291_0049</name>
    <name evidence="2" type="ORF">MM171B00223_0007</name>
</gene>
<dbReference type="EMBL" id="MT143699">
    <property type="protein sequence ID" value="QJB00741.1"/>
    <property type="molecule type" value="Genomic_DNA"/>
</dbReference>